<accession>A0ABV8UUN0</accession>
<sequence>MKRWKWLAFIVLLVTNVVVVSYAYQNSQYRSLDAHAGFPIAKSAERIEQTEGLTIYTWDKAKQDKGLPLDYQMIIWQRGWEKTSDQGPTTFYRKGNYEVMITVLNNEISLHDVPDAEGDGNK</sequence>
<evidence type="ECO:0000313" key="1">
    <source>
        <dbReference type="EMBL" id="MFC4354980.1"/>
    </source>
</evidence>
<dbReference type="EMBL" id="JBHSEF010000021">
    <property type="protein sequence ID" value="MFC4354980.1"/>
    <property type="molecule type" value="Genomic_DNA"/>
</dbReference>
<proteinExistence type="predicted"/>
<reference evidence="2" key="1">
    <citation type="journal article" date="2019" name="Int. J. Syst. Evol. Microbiol.">
        <title>The Global Catalogue of Microorganisms (GCM) 10K type strain sequencing project: providing services to taxonomists for standard genome sequencing and annotation.</title>
        <authorList>
            <consortium name="The Broad Institute Genomics Platform"/>
            <consortium name="The Broad Institute Genome Sequencing Center for Infectious Disease"/>
            <person name="Wu L."/>
            <person name="Ma J."/>
        </authorList>
    </citation>
    <scope>NUCLEOTIDE SEQUENCE [LARGE SCALE GENOMIC DNA]</scope>
    <source>
        <strain evidence="2">CCUG 50353</strain>
    </source>
</reference>
<protein>
    <submittedName>
        <fullName evidence="1">Uncharacterized protein</fullName>
    </submittedName>
</protein>
<keyword evidence="2" id="KW-1185">Reference proteome</keyword>
<name>A0ABV8UUN0_9BACL</name>
<dbReference type="Proteomes" id="UP001595733">
    <property type="component" value="Unassembled WGS sequence"/>
</dbReference>
<organism evidence="1 2">
    <name type="scientific">Chryseomicrobium palamuruense</name>
    <dbReference type="NCBI Taxonomy" id="682973"/>
    <lineage>
        <taxon>Bacteria</taxon>
        <taxon>Bacillati</taxon>
        <taxon>Bacillota</taxon>
        <taxon>Bacilli</taxon>
        <taxon>Bacillales</taxon>
        <taxon>Caryophanaceae</taxon>
        <taxon>Chryseomicrobium</taxon>
    </lineage>
</organism>
<gene>
    <name evidence="1" type="ORF">ACFO0S_07970</name>
</gene>
<comment type="caution">
    <text evidence="1">The sequence shown here is derived from an EMBL/GenBank/DDBJ whole genome shotgun (WGS) entry which is preliminary data.</text>
</comment>
<dbReference type="RefSeq" id="WP_378141284.1">
    <property type="nucleotide sequence ID" value="NZ_JBHSEF010000021.1"/>
</dbReference>
<evidence type="ECO:0000313" key="2">
    <source>
        <dbReference type="Proteomes" id="UP001595733"/>
    </source>
</evidence>